<dbReference type="SMART" id="SM00248">
    <property type="entry name" value="ANK"/>
    <property type="match status" value="3"/>
</dbReference>
<accession>A0A7J0G1U0</accession>
<proteinExistence type="predicted"/>
<dbReference type="PANTHER" id="PTHR24121">
    <property type="entry name" value="NO MECHANORECEPTOR POTENTIAL C, ISOFORM D-RELATED"/>
    <property type="match status" value="1"/>
</dbReference>
<gene>
    <name evidence="3" type="ORF">Acr_17g0003230</name>
</gene>
<sequence length="348" mass="38867">MLSNYALKGLWPGVVDLYKRYPELHDAKITRTQDTALHVAVSSGKEDVVQKLVDIISETGDVAKKKTLNVQNERGNTPLHLAAALGNVEMCQLIANVDRGLITSIRNKENETPLFVAARNGKKDAFLCLHDLIIPSDAENAKTVKDYPYCRSRDGQTILHVAIEGEYFGSRDIRKIQHKREKHTWSVQIMNKLLENSRQYEYLDNGQKPLNKQLDEDMFTAGATQEQAPKDKGPEKQLSPMETLVKEVQAMRADLDKITAIEVRRDMEGWESPNTNIAPELKNETAILLAAKKRNKGNGGKNSGDIPAGDRRHRHRREEYSASCSGEQAAAHIQAVAGLDGGQREHLS</sequence>
<name>A0A7J0G1U0_9ERIC</name>
<keyword evidence="4" id="KW-1185">Reference proteome</keyword>
<protein>
    <recommendedName>
        <fullName evidence="5">Ankyrin repeat family protein</fullName>
    </recommendedName>
</protein>
<dbReference type="InterPro" id="IPR002110">
    <property type="entry name" value="Ankyrin_rpt"/>
</dbReference>
<evidence type="ECO:0000313" key="4">
    <source>
        <dbReference type="Proteomes" id="UP000585474"/>
    </source>
</evidence>
<dbReference type="PROSITE" id="PS50088">
    <property type="entry name" value="ANK_REPEAT"/>
    <property type="match status" value="1"/>
</dbReference>
<comment type="caution">
    <text evidence="3">The sequence shown here is derived from an EMBL/GenBank/DDBJ whole genome shotgun (WGS) entry which is preliminary data.</text>
</comment>
<dbReference type="SUPFAM" id="SSF48403">
    <property type="entry name" value="Ankyrin repeat"/>
    <property type="match status" value="1"/>
</dbReference>
<dbReference type="Gene3D" id="1.25.40.20">
    <property type="entry name" value="Ankyrin repeat-containing domain"/>
    <property type="match status" value="1"/>
</dbReference>
<dbReference type="PROSITE" id="PS50297">
    <property type="entry name" value="ANK_REP_REGION"/>
    <property type="match status" value="1"/>
</dbReference>
<dbReference type="Pfam" id="PF12796">
    <property type="entry name" value="Ank_2"/>
    <property type="match status" value="1"/>
</dbReference>
<dbReference type="EMBL" id="BJWL01000017">
    <property type="protein sequence ID" value="GFZ04751.1"/>
    <property type="molecule type" value="Genomic_DNA"/>
</dbReference>
<dbReference type="AlphaFoldDB" id="A0A7J0G1U0"/>
<organism evidence="3 4">
    <name type="scientific">Actinidia rufa</name>
    <dbReference type="NCBI Taxonomy" id="165716"/>
    <lineage>
        <taxon>Eukaryota</taxon>
        <taxon>Viridiplantae</taxon>
        <taxon>Streptophyta</taxon>
        <taxon>Embryophyta</taxon>
        <taxon>Tracheophyta</taxon>
        <taxon>Spermatophyta</taxon>
        <taxon>Magnoliopsida</taxon>
        <taxon>eudicotyledons</taxon>
        <taxon>Gunneridae</taxon>
        <taxon>Pentapetalae</taxon>
        <taxon>asterids</taxon>
        <taxon>Ericales</taxon>
        <taxon>Actinidiaceae</taxon>
        <taxon>Actinidia</taxon>
    </lineage>
</organism>
<evidence type="ECO:0000256" key="1">
    <source>
        <dbReference type="PROSITE-ProRule" id="PRU00023"/>
    </source>
</evidence>
<feature type="repeat" description="ANK" evidence="1">
    <location>
        <begin position="74"/>
        <end position="94"/>
    </location>
</feature>
<evidence type="ECO:0000313" key="3">
    <source>
        <dbReference type="EMBL" id="GFZ04751.1"/>
    </source>
</evidence>
<dbReference type="Proteomes" id="UP000585474">
    <property type="component" value="Unassembled WGS sequence"/>
</dbReference>
<keyword evidence="1" id="KW-0040">ANK repeat</keyword>
<evidence type="ECO:0000256" key="2">
    <source>
        <dbReference type="SAM" id="MobiDB-lite"/>
    </source>
</evidence>
<evidence type="ECO:0008006" key="5">
    <source>
        <dbReference type="Google" id="ProtNLM"/>
    </source>
</evidence>
<dbReference type="InterPro" id="IPR036770">
    <property type="entry name" value="Ankyrin_rpt-contain_sf"/>
</dbReference>
<dbReference type="PANTHER" id="PTHR24121:SF15">
    <property type="entry name" value="ANKYRIN REPEAT PROTEIN"/>
    <property type="match status" value="1"/>
</dbReference>
<feature type="region of interest" description="Disordered" evidence="2">
    <location>
        <begin position="293"/>
        <end position="327"/>
    </location>
</feature>
<dbReference type="OrthoDB" id="1930691at2759"/>
<reference evidence="3 4" key="1">
    <citation type="submission" date="2019-07" db="EMBL/GenBank/DDBJ databases">
        <title>De Novo Assembly of kiwifruit Actinidia rufa.</title>
        <authorList>
            <person name="Sugita-Konishi S."/>
            <person name="Sato K."/>
            <person name="Mori E."/>
            <person name="Abe Y."/>
            <person name="Kisaki G."/>
            <person name="Hamano K."/>
            <person name="Suezawa K."/>
            <person name="Otani M."/>
            <person name="Fukuda T."/>
            <person name="Manabe T."/>
            <person name="Gomi K."/>
            <person name="Tabuchi M."/>
            <person name="Akimitsu K."/>
            <person name="Kataoka I."/>
        </authorList>
    </citation>
    <scope>NUCLEOTIDE SEQUENCE [LARGE SCALE GENOMIC DNA]</scope>
    <source>
        <strain evidence="4">cv. Fuchu</strain>
    </source>
</reference>